<dbReference type="RefSeq" id="WP_331217998.1">
    <property type="nucleotide sequence ID" value="NZ_JAZGQK010000034.1"/>
</dbReference>
<dbReference type="Proteomes" id="UP001332243">
    <property type="component" value="Unassembled WGS sequence"/>
</dbReference>
<feature type="transmembrane region" description="Helical" evidence="2">
    <location>
        <begin position="68"/>
        <end position="86"/>
    </location>
</feature>
<accession>A0ABU7S308</accession>
<evidence type="ECO:0000256" key="2">
    <source>
        <dbReference type="SAM" id="Phobius"/>
    </source>
</evidence>
<evidence type="ECO:0000313" key="3">
    <source>
        <dbReference type="EMBL" id="MEE6263060.1"/>
    </source>
</evidence>
<reference evidence="3 4" key="1">
    <citation type="submission" date="2024-01" db="EMBL/GenBank/DDBJ databases">
        <title>Genome insights into Plantactinospora sonchi sp. nov.</title>
        <authorList>
            <person name="Wang L."/>
        </authorList>
    </citation>
    <scope>NUCLEOTIDE SEQUENCE [LARGE SCALE GENOMIC DNA]</scope>
    <source>
        <strain evidence="3 4">NEAU-QY2</strain>
    </source>
</reference>
<organism evidence="3 4">
    <name type="scientific">Plantactinospora sonchi</name>
    <dbReference type="NCBI Taxonomy" id="1544735"/>
    <lineage>
        <taxon>Bacteria</taxon>
        <taxon>Bacillati</taxon>
        <taxon>Actinomycetota</taxon>
        <taxon>Actinomycetes</taxon>
        <taxon>Micromonosporales</taxon>
        <taxon>Micromonosporaceae</taxon>
        <taxon>Plantactinospora</taxon>
    </lineage>
</organism>
<proteinExistence type="predicted"/>
<keyword evidence="4" id="KW-1185">Reference proteome</keyword>
<feature type="transmembrane region" description="Helical" evidence="2">
    <location>
        <begin position="98"/>
        <end position="115"/>
    </location>
</feature>
<keyword evidence="2" id="KW-0472">Membrane</keyword>
<evidence type="ECO:0000256" key="1">
    <source>
        <dbReference type="SAM" id="MobiDB-lite"/>
    </source>
</evidence>
<keyword evidence="2" id="KW-0812">Transmembrane</keyword>
<comment type="caution">
    <text evidence="3">The sequence shown here is derived from an EMBL/GenBank/DDBJ whole genome shotgun (WGS) entry which is preliminary data.</text>
</comment>
<feature type="transmembrane region" description="Helical" evidence="2">
    <location>
        <begin position="20"/>
        <end position="39"/>
    </location>
</feature>
<gene>
    <name evidence="3" type="ORF">V1633_31735</name>
</gene>
<evidence type="ECO:0008006" key="5">
    <source>
        <dbReference type="Google" id="ProtNLM"/>
    </source>
</evidence>
<dbReference type="EMBL" id="JAZGQK010000034">
    <property type="protein sequence ID" value="MEE6263060.1"/>
    <property type="molecule type" value="Genomic_DNA"/>
</dbReference>
<evidence type="ECO:0000313" key="4">
    <source>
        <dbReference type="Proteomes" id="UP001332243"/>
    </source>
</evidence>
<sequence length="158" mass="16989">MTSSDSGPESDRAWRTPTGISVAVGSVLVVLAACVAAALFPPRDLAPRLVVMAVAAGVFAARVADLWAVSWVGGLSVLVFTGFLANRYGELTTREGDLWWYGLAVVVATALGIAYRRIRAWIAARSTARRPGRQRAPRRGGLTEEAQQEDLLRGQPQR</sequence>
<keyword evidence="2" id="KW-1133">Transmembrane helix</keyword>
<protein>
    <recommendedName>
        <fullName evidence="5">DUF4118 domain-containing protein</fullName>
    </recommendedName>
</protein>
<name>A0ABU7S308_9ACTN</name>
<feature type="region of interest" description="Disordered" evidence="1">
    <location>
        <begin position="131"/>
        <end position="158"/>
    </location>
</feature>